<evidence type="ECO:0000259" key="9">
    <source>
        <dbReference type="Pfam" id="PF05922"/>
    </source>
</evidence>
<feature type="active site" description="Charge relay system" evidence="6 7">
    <location>
        <position position="634"/>
    </location>
</feature>
<keyword evidence="11" id="KW-1185">Reference proteome</keyword>
<evidence type="ECO:0000313" key="10">
    <source>
        <dbReference type="EMBL" id="MQM12199.1"/>
    </source>
</evidence>
<evidence type="ECO:0000259" key="8">
    <source>
        <dbReference type="Pfam" id="PF00082"/>
    </source>
</evidence>
<dbReference type="GO" id="GO:0006508">
    <property type="term" value="P:proteolysis"/>
    <property type="evidence" value="ECO:0007669"/>
    <property type="project" value="UniProtKB-KW"/>
</dbReference>
<feature type="active site" description="Charge relay system" evidence="6 7">
    <location>
        <position position="306"/>
    </location>
</feature>
<evidence type="ECO:0000256" key="2">
    <source>
        <dbReference type="ARBA" id="ARBA00022670"/>
    </source>
</evidence>
<proteinExistence type="inferred from homology"/>
<feature type="active site" description="Charge relay system" evidence="6 7">
    <location>
        <position position="229"/>
    </location>
</feature>
<comment type="similarity">
    <text evidence="1 7">Belongs to the peptidase S8 family.</text>
</comment>
<dbReference type="Pfam" id="PF05922">
    <property type="entry name" value="Inhibitor_I9"/>
    <property type="match status" value="1"/>
</dbReference>
<dbReference type="GO" id="GO:0004252">
    <property type="term" value="F:serine-type endopeptidase activity"/>
    <property type="evidence" value="ECO:0007669"/>
    <property type="project" value="UniProtKB-UniRule"/>
</dbReference>
<comment type="caution">
    <text evidence="10">The sequence shown here is derived from an EMBL/GenBank/DDBJ whole genome shotgun (WGS) entry which is preliminary data.</text>
</comment>
<dbReference type="InterPro" id="IPR000209">
    <property type="entry name" value="Peptidase_S8/S53_dom"/>
</dbReference>
<feature type="domain" description="Inhibitor I9" evidence="9">
    <location>
        <begin position="102"/>
        <end position="193"/>
    </location>
</feature>
<accession>A0A843WQD9</accession>
<dbReference type="InterPro" id="IPR010259">
    <property type="entry name" value="S8pro/Inhibitor_I9"/>
</dbReference>
<dbReference type="PRINTS" id="PR00723">
    <property type="entry name" value="SUBTILISIN"/>
</dbReference>
<dbReference type="PANTHER" id="PTHR10795">
    <property type="entry name" value="PROPROTEIN CONVERTASE SUBTILISIN/KEXIN"/>
    <property type="match status" value="1"/>
</dbReference>
<dbReference type="Gene3D" id="3.40.50.200">
    <property type="entry name" value="Peptidase S8/S53 domain"/>
    <property type="match status" value="1"/>
</dbReference>
<keyword evidence="5 7" id="KW-0720">Serine protease</keyword>
<dbReference type="Proteomes" id="UP000652761">
    <property type="component" value="Unassembled WGS sequence"/>
</dbReference>
<reference evidence="10" key="1">
    <citation type="submission" date="2017-07" db="EMBL/GenBank/DDBJ databases">
        <title>Taro Niue Genome Assembly and Annotation.</title>
        <authorList>
            <person name="Atibalentja N."/>
            <person name="Keating K."/>
            <person name="Fields C.J."/>
        </authorList>
    </citation>
    <scope>NUCLEOTIDE SEQUENCE</scope>
    <source>
        <strain evidence="10">Niue_2</strain>
        <tissue evidence="10">Leaf</tissue>
    </source>
</reference>
<dbReference type="Gene3D" id="3.30.70.80">
    <property type="entry name" value="Peptidase S8 propeptide/proteinase inhibitor I9"/>
    <property type="match status" value="1"/>
</dbReference>
<dbReference type="FunFam" id="3.40.50.200:FF:000006">
    <property type="entry name" value="Subtilisin-like protease SBT1.5"/>
    <property type="match status" value="1"/>
</dbReference>
<keyword evidence="3" id="KW-0732">Signal</keyword>
<sequence>MTPAQWRQLGDASQLHRLGGWRGRCHAFAPCPRAGASTVRSAVLSKQQSCLLSPTHRPSPPQLGLLPLTPRHPPCLYIPPMGVKNSYPLPCEDQPSSRVKVHIVYLGLINHGHDPLLTTKSHIRLLSNHHLVLYMHVSDCGACREEEAKEAMLYSYRRSFSGFAAMLNSTQATTLGSMEEVISVFKSKTLQLHTTRSWEFMGLASSEIGVAMPVTNSTSADNVVVGVFDTGVWPESGSFREDAGMPPVPPSWKGTCVKGEKFDPDKACNKKLVGARYYNSGFEREFGPLNTSGDAEYRSPRDRLGHGTHTASTAVGAAVEGAGFFGLAPGTARGGAPRARLAAYKVCWLKDLLGQCSEADILKAFDDALADGVGVISASLGASPPLSPFSSSSDIGSFHAAQMGVLVVFSAGNDGLEASLVQNVSPWSVCVAASTIDRSYPTQLMLGNNISIMGEGFILLPMKMRLVDGSKYFSNGACDFQRWKGNFATGSIVLCFSNVGSVTSGSAALAVLVANGSAMIFAEPLTRKAAQDDLLPSVHVDIYQGTRILYYIQSAGSNAMVQVMRSKTAVGRSPAPSVAYFSSRGPSSITPNILKPDITAPGVNILAAWPPTSPPSVLPIDGRSVEWNFDSGTSMSCPHVSGVAALLKSVHPDWSPAAVKSALMTTGILIRTNNKKLR</sequence>
<keyword evidence="2 7" id="KW-0645">Protease</keyword>
<evidence type="ECO:0000256" key="6">
    <source>
        <dbReference type="PIRSR" id="PIRSR615500-1"/>
    </source>
</evidence>
<evidence type="ECO:0000256" key="7">
    <source>
        <dbReference type="PROSITE-ProRule" id="PRU01240"/>
    </source>
</evidence>
<dbReference type="InterPro" id="IPR045051">
    <property type="entry name" value="SBT"/>
</dbReference>
<dbReference type="PROSITE" id="PS51892">
    <property type="entry name" value="SUBTILASE"/>
    <property type="match status" value="1"/>
</dbReference>
<evidence type="ECO:0000256" key="5">
    <source>
        <dbReference type="ARBA" id="ARBA00022825"/>
    </source>
</evidence>
<name>A0A843WQD9_COLES</name>
<dbReference type="SUPFAM" id="SSF52743">
    <property type="entry name" value="Subtilisin-like"/>
    <property type="match status" value="1"/>
</dbReference>
<dbReference type="PROSITE" id="PS00138">
    <property type="entry name" value="SUBTILASE_SER"/>
    <property type="match status" value="1"/>
</dbReference>
<dbReference type="AlphaFoldDB" id="A0A843WQD9"/>
<evidence type="ECO:0000256" key="1">
    <source>
        <dbReference type="ARBA" id="ARBA00011073"/>
    </source>
</evidence>
<evidence type="ECO:0000313" key="11">
    <source>
        <dbReference type="Proteomes" id="UP000652761"/>
    </source>
</evidence>
<protein>
    <submittedName>
        <fullName evidence="10">Uncharacterized protein</fullName>
    </submittedName>
</protein>
<dbReference type="Pfam" id="PF00082">
    <property type="entry name" value="Peptidase_S8"/>
    <property type="match status" value="1"/>
</dbReference>
<dbReference type="InterPro" id="IPR036852">
    <property type="entry name" value="Peptidase_S8/S53_dom_sf"/>
</dbReference>
<dbReference type="InterPro" id="IPR034197">
    <property type="entry name" value="Peptidases_S8_3"/>
</dbReference>
<gene>
    <name evidence="10" type="ORF">Taro_045115</name>
</gene>
<dbReference type="InterPro" id="IPR023828">
    <property type="entry name" value="Peptidase_S8_Ser-AS"/>
</dbReference>
<dbReference type="InterPro" id="IPR037045">
    <property type="entry name" value="S8pro/Inhibitor_I9_sf"/>
</dbReference>
<keyword evidence="4 7" id="KW-0378">Hydrolase</keyword>
<dbReference type="CDD" id="cd02120">
    <property type="entry name" value="PA_subtilisin_like"/>
    <property type="match status" value="1"/>
</dbReference>
<feature type="domain" description="Peptidase S8/S53" evidence="8">
    <location>
        <begin position="221"/>
        <end position="666"/>
    </location>
</feature>
<dbReference type="Gene3D" id="3.50.30.30">
    <property type="match status" value="1"/>
</dbReference>
<dbReference type="OrthoDB" id="1922155at2759"/>
<evidence type="ECO:0000256" key="4">
    <source>
        <dbReference type="ARBA" id="ARBA00022801"/>
    </source>
</evidence>
<evidence type="ECO:0000256" key="3">
    <source>
        <dbReference type="ARBA" id="ARBA00022729"/>
    </source>
</evidence>
<organism evidence="10 11">
    <name type="scientific">Colocasia esculenta</name>
    <name type="common">Wild taro</name>
    <name type="synonym">Arum esculentum</name>
    <dbReference type="NCBI Taxonomy" id="4460"/>
    <lineage>
        <taxon>Eukaryota</taxon>
        <taxon>Viridiplantae</taxon>
        <taxon>Streptophyta</taxon>
        <taxon>Embryophyta</taxon>
        <taxon>Tracheophyta</taxon>
        <taxon>Spermatophyta</taxon>
        <taxon>Magnoliopsida</taxon>
        <taxon>Liliopsida</taxon>
        <taxon>Araceae</taxon>
        <taxon>Aroideae</taxon>
        <taxon>Colocasieae</taxon>
        <taxon>Colocasia</taxon>
    </lineage>
</organism>
<dbReference type="EMBL" id="NMUH01005230">
    <property type="protein sequence ID" value="MQM12199.1"/>
    <property type="molecule type" value="Genomic_DNA"/>
</dbReference>
<dbReference type="CDD" id="cd04852">
    <property type="entry name" value="Peptidases_S8_3"/>
    <property type="match status" value="1"/>
</dbReference>
<dbReference type="InterPro" id="IPR015500">
    <property type="entry name" value="Peptidase_S8_subtilisin-rel"/>
</dbReference>